<protein>
    <submittedName>
        <fullName evidence="2">Uncharacterized protein</fullName>
    </submittedName>
</protein>
<dbReference type="EMBL" id="LR796418">
    <property type="protein sequence ID" value="CAB4143331.1"/>
    <property type="molecule type" value="Genomic_DNA"/>
</dbReference>
<reference evidence="2" key="1">
    <citation type="submission" date="2020-04" db="EMBL/GenBank/DDBJ databases">
        <authorList>
            <person name="Chiriac C."/>
            <person name="Salcher M."/>
            <person name="Ghai R."/>
            <person name="Kavagutti S V."/>
        </authorList>
    </citation>
    <scope>NUCLEOTIDE SEQUENCE</scope>
</reference>
<organism evidence="2">
    <name type="scientific">uncultured Caudovirales phage</name>
    <dbReference type="NCBI Taxonomy" id="2100421"/>
    <lineage>
        <taxon>Viruses</taxon>
        <taxon>Duplodnaviria</taxon>
        <taxon>Heunggongvirae</taxon>
        <taxon>Uroviricota</taxon>
        <taxon>Caudoviricetes</taxon>
        <taxon>Peduoviridae</taxon>
        <taxon>Maltschvirus</taxon>
        <taxon>Maltschvirus maltsch</taxon>
    </lineage>
</organism>
<gene>
    <name evidence="1" type="ORF">UFOVP436_117</name>
    <name evidence="2" type="ORF">UFOVP784_117</name>
</gene>
<name>A0A6J5P0A4_9CAUD</name>
<accession>A0A6J5P0A4</accession>
<sequence>MAGSDYYDSAVNKYLNTYTTFSGADIVATFGGIEIGALSGITFSVTREKAPIYTMGSPNPRSFSRGKRGIAGSLIFTVFDRPALYQMLDANHQKDNPQMFYTRRHNTLPGDVGHKRGIAEFSSQDSDIVSQVPFYADQIPPFDITITFANEYGQGAVRSIYGVELLNEGSGASMDDIVIEETMTYVAREIGPMYRITTDQLANGKFNTGDLKDIINRDTVVDSGLNPTIIRP</sequence>
<evidence type="ECO:0000313" key="2">
    <source>
        <dbReference type="EMBL" id="CAB4162788.1"/>
    </source>
</evidence>
<evidence type="ECO:0000313" key="1">
    <source>
        <dbReference type="EMBL" id="CAB4143331.1"/>
    </source>
</evidence>
<proteinExistence type="predicted"/>
<dbReference type="EMBL" id="LR796737">
    <property type="protein sequence ID" value="CAB4162788.1"/>
    <property type="molecule type" value="Genomic_DNA"/>
</dbReference>